<sequence>MMRMSIGWRVHSRSLKRFCFIRSFSLRPMPSLDISLRFRLWAFDERNMFLAWISRVRDMTICANTFKLMQLYSVFKPLPQFGYMSSLYVTLTAYDLKWFPIFLSSPNLKSLILERIGGSFHQLSPKAMERVSISSVTECLLSSLEFVDFKSPIWELAPEMKLVWYFLENSPTLKKLTLHLKSHSITDDFIKKLLKIPRCSTECEVVFL</sequence>
<evidence type="ECO:0000313" key="2">
    <source>
        <dbReference type="EMBL" id="EFH59770.1"/>
    </source>
</evidence>
<dbReference type="InterPro" id="IPR006566">
    <property type="entry name" value="FBD"/>
</dbReference>
<feature type="domain" description="FBD" evidence="1">
    <location>
        <begin position="138"/>
        <end position="208"/>
    </location>
</feature>
<keyword evidence="3" id="KW-1185">Reference proteome</keyword>
<dbReference type="Gramene" id="Al_scaffold_0003_2658">
    <property type="protein sequence ID" value="Al_scaffold_0003_2658"/>
    <property type="gene ID" value="Al_scaffold_0003_2658"/>
</dbReference>
<dbReference type="EMBL" id="GL348715">
    <property type="protein sequence ID" value="EFH59770.1"/>
    <property type="molecule type" value="Genomic_DNA"/>
</dbReference>
<dbReference type="Pfam" id="PF08387">
    <property type="entry name" value="FBD"/>
    <property type="match status" value="1"/>
</dbReference>
<dbReference type="PANTHER" id="PTHR31900:SF25">
    <property type="entry name" value="FBD DOMAIN-CONTAINING PROTEIN"/>
    <property type="match status" value="1"/>
</dbReference>
<evidence type="ECO:0000259" key="1">
    <source>
        <dbReference type="SMART" id="SM00579"/>
    </source>
</evidence>
<name>D7L4C4_ARALL</name>
<dbReference type="SMART" id="SM00579">
    <property type="entry name" value="FBD"/>
    <property type="match status" value="1"/>
</dbReference>
<reference evidence="3" key="1">
    <citation type="journal article" date="2011" name="Nat. Genet.">
        <title>The Arabidopsis lyrata genome sequence and the basis of rapid genome size change.</title>
        <authorList>
            <person name="Hu T.T."/>
            <person name="Pattyn P."/>
            <person name="Bakker E.G."/>
            <person name="Cao J."/>
            <person name="Cheng J.-F."/>
            <person name="Clark R.M."/>
            <person name="Fahlgren N."/>
            <person name="Fawcett J.A."/>
            <person name="Grimwood J."/>
            <person name="Gundlach H."/>
            <person name="Haberer G."/>
            <person name="Hollister J.D."/>
            <person name="Ossowski S."/>
            <person name="Ottilar R.P."/>
            <person name="Salamov A.A."/>
            <person name="Schneeberger K."/>
            <person name="Spannagl M."/>
            <person name="Wang X."/>
            <person name="Yang L."/>
            <person name="Nasrallah M.E."/>
            <person name="Bergelson J."/>
            <person name="Carrington J.C."/>
            <person name="Gaut B.S."/>
            <person name="Schmutz J."/>
            <person name="Mayer K.F.X."/>
            <person name="Van de Peer Y."/>
            <person name="Grigoriev I.V."/>
            <person name="Nordborg M."/>
            <person name="Weigel D."/>
            <person name="Guo Y.-L."/>
        </authorList>
    </citation>
    <scope>NUCLEOTIDE SEQUENCE [LARGE SCALE GENOMIC DNA]</scope>
    <source>
        <strain evidence="3">cv. MN47</strain>
    </source>
</reference>
<gene>
    <name evidence="2" type="ORF">ARALYDRAFT_673461</name>
</gene>
<dbReference type="InterPro" id="IPR050232">
    <property type="entry name" value="FBL13/AtMIF1-like"/>
</dbReference>
<protein>
    <submittedName>
        <fullName evidence="2">Predicted protein</fullName>
    </submittedName>
</protein>
<accession>D7L4C4</accession>
<dbReference type="Proteomes" id="UP000008694">
    <property type="component" value="Unassembled WGS sequence"/>
</dbReference>
<evidence type="ECO:0000313" key="3">
    <source>
        <dbReference type="Proteomes" id="UP000008694"/>
    </source>
</evidence>
<dbReference type="HOGENOM" id="CLU_1580665_0_0_1"/>
<organism evidence="3">
    <name type="scientific">Arabidopsis lyrata subsp. lyrata</name>
    <name type="common">Lyre-leaved rock-cress</name>
    <dbReference type="NCBI Taxonomy" id="81972"/>
    <lineage>
        <taxon>Eukaryota</taxon>
        <taxon>Viridiplantae</taxon>
        <taxon>Streptophyta</taxon>
        <taxon>Embryophyta</taxon>
        <taxon>Tracheophyta</taxon>
        <taxon>Spermatophyta</taxon>
        <taxon>Magnoliopsida</taxon>
        <taxon>eudicotyledons</taxon>
        <taxon>Gunneridae</taxon>
        <taxon>Pentapetalae</taxon>
        <taxon>rosids</taxon>
        <taxon>malvids</taxon>
        <taxon>Brassicales</taxon>
        <taxon>Brassicaceae</taxon>
        <taxon>Camelineae</taxon>
        <taxon>Arabidopsis</taxon>
    </lineage>
</organism>
<dbReference type="AlphaFoldDB" id="D7L4C4"/>
<proteinExistence type="predicted"/>
<dbReference type="PANTHER" id="PTHR31900">
    <property type="entry name" value="F-BOX/RNI SUPERFAMILY PROTEIN-RELATED"/>
    <property type="match status" value="1"/>
</dbReference>